<feature type="repeat" description="ANK" evidence="2">
    <location>
        <begin position="832"/>
        <end position="856"/>
    </location>
</feature>
<feature type="domain" description="Nephrocystin 3-like N-terminal" evidence="5">
    <location>
        <begin position="183"/>
        <end position="347"/>
    </location>
</feature>
<keyword evidence="3" id="KW-0175">Coiled coil</keyword>
<feature type="domain" description="GPI inositol-deacylase winged helix" evidence="4">
    <location>
        <begin position="459"/>
        <end position="535"/>
    </location>
</feature>
<keyword evidence="2" id="KW-0040">ANK repeat</keyword>
<evidence type="ECO:0000313" key="7">
    <source>
        <dbReference type="Proteomes" id="UP000664203"/>
    </source>
</evidence>
<dbReference type="InterPro" id="IPR036770">
    <property type="entry name" value="Ankyrin_rpt-contain_sf"/>
</dbReference>
<reference evidence="6" key="1">
    <citation type="submission" date="2021-03" db="EMBL/GenBank/DDBJ databases">
        <authorList>
            <person name="Tagirdzhanova G."/>
        </authorList>
    </citation>
    <scope>NUCLEOTIDE SEQUENCE</scope>
</reference>
<organism evidence="6 7">
    <name type="scientific">Alectoria fallacina</name>
    <dbReference type="NCBI Taxonomy" id="1903189"/>
    <lineage>
        <taxon>Eukaryota</taxon>
        <taxon>Fungi</taxon>
        <taxon>Dikarya</taxon>
        <taxon>Ascomycota</taxon>
        <taxon>Pezizomycotina</taxon>
        <taxon>Lecanoromycetes</taxon>
        <taxon>OSLEUM clade</taxon>
        <taxon>Lecanoromycetidae</taxon>
        <taxon>Lecanorales</taxon>
        <taxon>Lecanorineae</taxon>
        <taxon>Parmeliaceae</taxon>
        <taxon>Alectoria</taxon>
    </lineage>
</organism>
<keyword evidence="7" id="KW-1185">Reference proteome</keyword>
<dbReference type="InterPro" id="IPR002110">
    <property type="entry name" value="Ankyrin_rpt"/>
</dbReference>
<gene>
    <name evidence="6" type="ORF">ALECFALPRED_001509</name>
</gene>
<sequence>MSMGVGVGDILAVSNLARYIWGQVRDSYNQFNAIRTEEYGFPDTANRVAGLFLVLNEIARNVSEGQLSDKQTADLSSLIKGTSDVLEEVSVVLEKYKSLGQEIPTVDSKVEKVWKKISWDPDAIKDFRSPLQKAAESLATLDERVAVLQLDNDQLERHALLDWLTTLNFPAQQSLFFSRRQEGTCQWLLQLEEFKTWMSGSGQTLLCRGMPGAGKTILASTVIDHLRTTLYGGKIFVTYIYCDYRKQHEQTPVDLIASILKQRLRHHISIPENVRNSYRHHTNSGTRPSAEGIHALLLSTLSGFSQIYIVADAVDELSNSDQVRQTLLSILNALQKVHTVDLMATSRFIPQIAQELRDPLCLEIRASDEDVRRHVQGHMNDLAKCVLKISKLQELVVDSIVTAVDGMLLLAQLHMDSLTDKTSPKAVKKALENLPKGSDALDISYKQAMQRIEDQKPGFSDLAKRTLSGITYAYELLTVAGLRHALAIEIRESIFDEENLDDIEDVLSACCGLVNIDPETEALRLVHYTTQDYFKKFGSCHFPNAREDIAVGDLTYLLFDEFGEGWVWDSLEENDPNWPSMVSVGARLHDYPFLRYAARFWTRHAEGYSTNFHDKVGKLLVKFLIDDFKVSSVGQIVLERTLGLYFGRGVPSKTPMSGMHLATYFNSTDLMSNLLEAGLFAADAKDQAGRTPLMWAAHEGHDAAVKMLVHRQDVEVNTMGNRAAVCVQFMRTALAFAAHNGHVGTVELLLERDDIDVDSGGDLEGTLTPLTLAAVRHEAVLKVLLKHKDFVADKQYRRGAMALYWASARGRAGSVQILLERGNVEVNSISKMGVTPLSAAATNGYVEVVKLLLGHGDIDVNSKDRWGRTVLEYASEAAERPPRPPGRQEVLQLIRSAIRTRSETI</sequence>
<evidence type="ECO:0000259" key="5">
    <source>
        <dbReference type="Pfam" id="PF24883"/>
    </source>
</evidence>
<evidence type="ECO:0000256" key="2">
    <source>
        <dbReference type="PROSITE-ProRule" id="PRU00023"/>
    </source>
</evidence>
<dbReference type="Pfam" id="PF00023">
    <property type="entry name" value="Ank"/>
    <property type="match status" value="1"/>
</dbReference>
<name>A0A8H3PKF5_9LECA</name>
<dbReference type="Gene3D" id="3.40.50.300">
    <property type="entry name" value="P-loop containing nucleotide triphosphate hydrolases"/>
    <property type="match status" value="1"/>
</dbReference>
<dbReference type="OrthoDB" id="195446at2759"/>
<accession>A0A8H3PKF5</accession>
<evidence type="ECO:0000259" key="4">
    <source>
        <dbReference type="Pfam" id="PF22939"/>
    </source>
</evidence>
<dbReference type="Pfam" id="PF12796">
    <property type="entry name" value="Ank_2"/>
    <property type="match status" value="2"/>
</dbReference>
<comment type="caution">
    <text evidence="6">The sequence shown here is derived from an EMBL/GenBank/DDBJ whole genome shotgun (WGS) entry which is preliminary data.</text>
</comment>
<dbReference type="SUPFAM" id="SSF52540">
    <property type="entry name" value="P-loop containing nucleoside triphosphate hydrolases"/>
    <property type="match status" value="1"/>
</dbReference>
<dbReference type="Pfam" id="PF24883">
    <property type="entry name" value="NPHP3_N"/>
    <property type="match status" value="1"/>
</dbReference>
<dbReference type="PROSITE" id="PS50297">
    <property type="entry name" value="ANK_REP_REGION"/>
    <property type="match status" value="1"/>
</dbReference>
<dbReference type="Proteomes" id="UP000664203">
    <property type="component" value="Unassembled WGS sequence"/>
</dbReference>
<evidence type="ECO:0000313" key="6">
    <source>
        <dbReference type="EMBL" id="CAF9943846.1"/>
    </source>
</evidence>
<dbReference type="PANTHER" id="PTHR10039:SF15">
    <property type="entry name" value="NACHT DOMAIN-CONTAINING PROTEIN"/>
    <property type="match status" value="1"/>
</dbReference>
<protein>
    <submittedName>
        <fullName evidence="6">Uncharacterized protein</fullName>
    </submittedName>
</protein>
<dbReference type="SUPFAM" id="SSF48403">
    <property type="entry name" value="Ankyrin repeat"/>
    <property type="match status" value="1"/>
</dbReference>
<evidence type="ECO:0000256" key="1">
    <source>
        <dbReference type="ARBA" id="ARBA00022737"/>
    </source>
</evidence>
<dbReference type="InterPro" id="IPR054471">
    <property type="entry name" value="GPIID_WHD"/>
</dbReference>
<feature type="coiled-coil region" evidence="3">
    <location>
        <begin position="131"/>
        <end position="158"/>
    </location>
</feature>
<dbReference type="InterPro" id="IPR056884">
    <property type="entry name" value="NPHP3-like_N"/>
</dbReference>
<evidence type="ECO:0000256" key="3">
    <source>
        <dbReference type="SAM" id="Coils"/>
    </source>
</evidence>
<dbReference type="Gene3D" id="1.25.40.20">
    <property type="entry name" value="Ankyrin repeat-containing domain"/>
    <property type="match status" value="2"/>
</dbReference>
<dbReference type="EMBL" id="CAJPDR010001351">
    <property type="protein sequence ID" value="CAF9943846.1"/>
    <property type="molecule type" value="Genomic_DNA"/>
</dbReference>
<dbReference type="PROSITE" id="PS50088">
    <property type="entry name" value="ANK_REPEAT"/>
    <property type="match status" value="1"/>
</dbReference>
<proteinExistence type="predicted"/>
<dbReference type="PANTHER" id="PTHR10039">
    <property type="entry name" value="AMELOGENIN"/>
    <property type="match status" value="1"/>
</dbReference>
<dbReference type="AlphaFoldDB" id="A0A8H3PKF5"/>
<dbReference type="Pfam" id="PF22939">
    <property type="entry name" value="WHD_GPIID"/>
    <property type="match status" value="1"/>
</dbReference>
<keyword evidence="1" id="KW-0677">Repeat</keyword>
<dbReference type="SMART" id="SM00248">
    <property type="entry name" value="ANK"/>
    <property type="match status" value="6"/>
</dbReference>
<dbReference type="InterPro" id="IPR027417">
    <property type="entry name" value="P-loop_NTPase"/>
</dbReference>